<feature type="signal peptide" evidence="1">
    <location>
        <begin position="1"/>
        <end position="21"/>
    </location>
</feature>
<sequence>MKYTLATIVALASLFQPFAQAKVDEGIYTIKSHSGVVWGIEYLTGEQRVVLVPPEGKLTEYWRISPTGKDSKDYFIQNVGTQGMVACWSKNQHKCEAKGNDAQPFTVRILYRPDAFGTVEQFNSMVFHPSDSAIRAVRSKSGRDLGAYAGQPDEKTYFFLTKVQNEGAGWSQLLAPIGHASSALGDKD</sequence>
<evidence type="ECO:0008006" key="4">
    <source>
        <dbReference type="Google" id="ProtNLM"/>
    </source>
</evidence>
<protein>
    <recommendedName>
        <fullName evidence="4">Cell wall beta-glucan synthesis</fullName>
    </recommendedName>
</protein>
<dbReference type="GeneID" id="63708272"/>
<evidence type="ECO:0000256" key="1">
    <source>
        <dbReference type="SAM" id="SignalP"/>
    </source>
</evidence>
<name>A0A135LBR8_PENPA</name>
<dbReference type="Proteomes" id="UP000070168">
    <property type="component" value="Unassembled WGS sequence"/>
</dbReference>
<dbReference type="OrthoDB" id="4311452at2759"/>
<comment type="caution">
    <text evidence="2">The sequence shown here is derived from an EMBL/GenBank/DDBJ whole genome shotgun (WGS) entry which is preliminary data.</text>
</comment>
<organism evidence="2 3">
    <name type="scientific">Penicillium patulum</name>
    <name type="common">Penicillium griseofulvum</name>
    <dbReference type="NCBI Taxonomy" id="5078"/>
    <lineage>
        <taxon>Eukaryota</taxon>
        <taxon>Fungi</taxon>
        <taxon>Dikarya</taxon>
        <taxon>Ascomycota</taxon>
        <taxon>Pezizomycotina</taxon>
        <taxon>Eurotiomycetes</taxon>
        <taxon>Eurotiomycetidae</taxon>
        <taxon>Eurotiales</taxon>
        <taxon>Aspergillaceae</taxon>
        <taxon>Penicillium</taxon>
    </lineage>
</organism>
<dbReference type="EMBL" id="LHQR01000069">
    <property type="protein sequence ID" value="KXG46403.1"/>
    <property type="molecule type" value="Genomic_DNA"/>
</dbReference>
<evidence type="ECO:0000313" key="2">
    <source>
        <dbReference type="EMBL" id="KXG46403.1"/>
    </source>
</evidence>
<dbReference type="RefSeq" id="XP_040644939.1">
    <property type="nucleotide sequence ID" value="XM_040792972.1"/>
</dbReference>
<accession>A0A135LBR8</accession>
<evidence type="ECO:0000313" key="3">
    <source>
        <dbReference type="Proteomes" id="UP000070168"/>
    </source>
</evidence>
<reference evidence="2 3" key="1">
    <citation type="journal article" date="2016" name="BMC Genomics">
        <title>Genome sequencing and secondary metabolism of the postharvest pathogen Penicillium griseofulvum.</title>
        <authorList>
            <person name="Banani H."/>
            <person name="Marcet-Houben M."/>
            <person name="Ballester A.R."/>
            <person name="Abbruscato P."/>
            <person name="Gonzalez-Candelas L."/>
            <person name="Gabaldon T."/>
            <person name="Spadaro D."/>
        </authorList>
    </citation>
    <scope>NUCLEOTIDE SEQUENCE [LARGE SCALE GENOMIC DNA]</scope>
    <source>
        <strain evidence="2 3">PG3</strain>
    </source>
</reference>
<feature type="chain" id="PRO_5007800425" description="Cell wall beta-glucan synthesis" evidence="1">
    <location>
        <begin position="22"/>
        <end position="188"/>
    </location>
</feature>
<keyword evidence="1" id="KW-0732">Signal</keyword>
<dbReference type="AlphaFoldDB" id="A0A135LBR8"/>
<gene>
    <name evidence="2" type="ORF">PGRI_052590</name>
</gene>
<keyword evidence="3" id="KW-1185">Reference proteome</keyword>
<proteinExistence type="predicted"/>